<dbReference type="GO" id="GO:0008652">
    <property type="term" value="P:amino acid biosynthetic process"/>
    <property type="evidence" value="ECO:0007669"/>
    <property type="project" value="UniProtKB-KW"/>
</dbReference>
<feature type="binding site" evidence="10">
    <location>
        <begin position="150"/>
        <end position="155"/>
    </location>
    <ligand>
        <name>NADP(+)</name>
        <dbReference type="ChEBI" id="CHEBI:58349"/>
    </ligand>
</feature>
<dbReference type="Pfam" id="PF01488">
    <property type="entry name" value="Shikimate_DH"/>
    <property type="match status" value="1"/>
</dbReference>
<dbReference type="InterPro" id="IPR041121">
    <property type="entry name" value="SDH_C"/>
</dbReference>
<dbReference type="GO" id="GO:0005829">
    <property type="term" value="C:cytosol"/>
    <property type="evidence" value="ECO:0007669"/>
    <property type="project" value="TreeGrafter"/>
</dbReference>
<dbReference type="GO" id="GO:0009423">
    <property type="term" value="P:chorismate biosynthetic process"/>
    <property type="evidence" value="ECO:0007669"/>
    <property type="project" value="UniProtKB-UniRule"/>
</dbReference>
<dbReference type="AlphaFoldDB" id="A0A4R1AVL8"/>
<feature type="domain" description="Shikimate dehydrogenase substrate binding N-terminal" evidence="12">
    <location>
        <begin position="7"/>
        <end position="89"/>
    </location>
</feature>
<feature type="binding site" evidence="10">
    <location>
        <position position="102"/>
    </location>
    <ligand>
        <name>shikimate</name>
        <dbReference type="ChEBI" id="CHEBI:36208"/>
    </ligand>
</feature>
<evidence type="ECO:0000259" key="11">
    <source>
        <dbReference type="Pfam" id="PF01488"/>
    </source>
</evidence>
<dbReference type="Pfam" id="PF18317">
    <property type="entry name" value="SDH_C"/>
    <property type="match status" value="1"/>
</dbReference>
<dbReference type="EC" id="1.1.1.25" evidence="10"/>
<feature type="binding site" evidence="10">
    <location>
        <position position="248"/>
    </location>
    <ligand>
        <name>shikimate</name>
        <dbReference type="ChEBI" id="CHEBI:36208"/>
    </ligand>
</feature>
<evidence type="ECO:0000256" key="9">
    <source>
        <dbReference type="ARBA" id="ARBA00060613"/>
    </source>
</evidence>
<dbReference type="GO" id="GO:0052734">
    <property type="term" value="F:shikimate 3-dehydrogenase (NAD+) activity"/>
    <property type="evidence" value="ECO:0007669"/>
    <property type="project" value="RHEA"/>
</dbReference>
<dbReference type="RefSeq" id="WP_131236845.1">
    <property type="nucleotide sequence ID" value="NZ_SJTH01000010.1"/>
</dbReference>
<comment type="subunit">
    <text evidence="10">Homodimer.</text>
</comment>
<evidence type="ECO:0000256" key="4">
    <source>
        <dbReference type="ARBA" id="ARBA00023002"/>
    </source>
</evidence>
<dbReference type="GO" id="GO:0050661">
    <property type="term" value="F:NADP binding"/>
    <property type="evidence" value="ECO:0007669"/>
    <property type="project" value="InterPro"/>
</dbReference>
<evidence type="ECO:0000256" key="1">
    <source>
        <dbReference type="ARBA" id="ARBA00004871"/>
    </source>
</evidence>
<protein>
    <recommendedName>
        <fullName evidence="10">Shikimate dehydrogenase (NADP(+))</fullName>
        <shortName evidence="10">SDH</shortName>
        <ecNumber evidence="10">1.1.1.25</ecNumber>
    </recommendedName>
</protein>
<dbReference type="InterPro" id="IPR046346">
    <property type="entry name" value="Aminoacid_DH-like_N_sf"/>
</dbReference>
<keyword evidence="4 10" id="KW-0560">Oxidoreductase</keyword>
<dbReference type="InterPro" id="IPR022893">
    <property type="entry name" value="Shikimate_DH_fam"/>
</dbReference>
<dbReference type="UniPathway" id="UPA00053">
    <property type="reaction ID" value="UER00087"/>
</dbReference>
<evidence type="ECO:0000256" key="7">
    <source>
        <dbReference type="ARBA" id="ARBA00051639"/>
    </source>
</evidence>
<evidence type="ECO:0000313" key="14">
    <source>
        <dbReference type="EMBL" id="TCJ04243.1"/>
    </source>
</evidence>
<comment type="function">
    <text evidence="10">Involved in the biosynthesis of the chorismate, which leads to the biosynthesis of aromatic amino acids. Catalyzes the reversible NADPH linked reduction of 3-dehydroshikimate (DHSA) to yield shikimate (SA).</text>
</comment>
<dbReference type="FunFam" id="3.40.50.720:FF:000086">
    <property type="entry name" value="Quinate/shikimate dehydrogenase"/>
    <property type="match status" value="1"/>
</dbReference>
<dbReference type="NCBIfam" id="TIGR00507">
    <property type="entry name" value="aroE"/>
    <property type="match status" value="1"/>
</dbReference>
<dbReference type="InterPro" id="IPR006151">
    <property type="entry name" value="Shikm_DH/Glu-tRNA_Rdtase"/>
</dbReference>
<proteinExistence type="inferred from homology"/>
<evidence type="ECO:0000256" key="2">
    <source>
        <dbReference type="ARBA" id="ARBA00022605"/>
    </source>
</evidence>
<dbReference type="GO" id="GO:0009073">
    <property type="term" value="P:aromatic amino acid family biosynthetic process"/>
    <property type="evidence" value="ECO:0007669"/>
    <property type="project" value="UniProtKB-KW"/>
</dbReference>
<dbReference type="InterPro" id="IPR011342">
    <property type="entry name" value="Shikimate_DH"/>
</dbReference>
<dbReference type="HAMAP" id="MF_00222">
    <property type="entry name" value="Shikimate_DH_AroE"/>
    <property type="match status" value="1"/>
</dbReference>
<comment type="catalytic activity">
    <reaction evidence="6 10">
        <text>shikimate + NADP(+) = 3-dehydroshikimate + NADPH + H(+)</text>
        <dbReference type="Rhea" id="RHEA:17737"/>
        <dbReference type="ChEBI" id="CHEBI:15378"/>
        <dbReference type="ChEBI" id="CHEBI:16630"/>
        <dbReference type="ChEBI" id="CHEBI:36208"/>
        <dbReference type="ChEBI" id="CHEBI:57783"/>
        <dbReference type="ChEBI" id="CHEBI:58349"/>
        <dbReference type="EC" id="1.1.1.25"/>
    </reaction>
</comment>
<dbReference type="InterPro" id="IPR013708">
    <property type="entry name" value="Shikimate_DH-bd_N"/>
</dbReference>
<dbReference type="STRING" id="1742358.GCA_001439605_02232"/>
<feature type="domain" description="Quinate/shikimate 5-dehydrogenase/glutamyl-tRNA reductase" evidence="11">
    <location>
        <begin position="114"/>
        <end position="191"/>
    </location>
</feature>
<dbReference type="GO" id="GO:0004764">
    <property type="term" value="F:shikimate 3-dehydrogenase (NADP+) activity"/>
    <property type="evidence" value="ECO:0007669"/>
    <property type="project" value="UniProtKB-UniRule"/>
</dbReference>
<reference evidence="14 15" key="1">
    <citation type="submission" date="2019-03" db="EMBL/GenBank/DDBJ databases">
        <authorList>
            <person name="Jensen L."/>
            <person name="Storgaard J."/>
            <person name="Sulaj E."/>
            <person name="Schramm A."/>
            <person name="Marshall I.P.G."/>
        </authorList>
    </citation>
    <scope>NUCLEOTIDE SEQUENCE [LARGE SCALE GENOMIC DNA]</scope>
    <source>
        <strain evidence="14 15">2017H2G3</strain>
    </source>
</reference>
<keyword evidence="3 10" id="KW-0521">NADP</keyword>
<dbReference type="SUPFAM" id="SSF53223">
    <property type="entry name" value="Aminoacid dehydrogenase-like, N-terminal domain"/>
    <property type="match status" value="1"/>
</dbReference>
<dbReference type="Proteomes" id="UP000293846">
    <property type="component" value="Unassembled WGS sequence"/>
</dbReference>
<accession>A0A4R1AVL8</accession>
<evidence type="ECO:0000313" key="15">
    <source>
        <dbReference type="Proteomes" id="UP000293846"/>
    </source>
</evidence>
<dbReference type="InterPro" id="IPR036291">
    <property type="entry name" value="NAD(P)-bd_dom_sf"/>
</dbReference>
<comment type="pathway">
    <text evidence="1 10">Metabolic intermediate biosynthesis; chorismate biosynthesis; chorismate from D-erythrose 4-phosphate and phosphoenolpyruvate: step 4/7.</text>
</comment>
<keyword evidence="15" id="KW-1185">Reference proteome</keyword>
<comment type="similarity">
    <text evidence="10">Belongs to the shikimate dehydrogenase family.</text>
</comment>
<evidence type="ECO:0000256" key="3">
    <source>
        <dbReference type="ARBA" id="ARBA00022857"/>
    </source>
</evidence>
<comment type="pathway">
    <text evidence="9">Aromatic compound metabolism; 3,4-dihydroxybenzoate biosynthesis; 3-dehydroquinate from D-quinate (NAD(+) route).</text>
</comment>
<organism evidence="14 15">
    <name type="scientific">Cytobacillus praedii</name>
    <dbReference type="NCBI Taxonomy" id="1742358"/>
    <lineage>
        <taxon>Bacteria</taxon>
        <taxon>Bacillati</taxon>
        <taxon>Bacillota</taxon>
        <taxon>Bacilli</taxon>
        <taxon>Bacillales</taxon>
        <taxon>Bacillaceae</taxon>
        <taxon>Cytobacillus</taxon>
    </lineage>
</organism>
<feature type="binding site" evidence="10">
    <location>
        <position position="62"/>
    </location>
    <ligand>
        <name>shikimate</name>
        <dbReference type="ChEBI" id="CHEBI:36208"/>
    </ligand>
</feature>
<comment type="caution">
    <text evidence="14">The sequence shown here is derived from an EMBL/GenBank/DDBJ whole genome shotgun (WGS) entry which is preliminary data.</text>
</comment>
<keyword evidence="5 10" id="KW-0057">Aromatic amino acid biosynthesis</keyword>
<dbReference type="Gene3D" id="3.40.50.10860">
    <property type="entry name" value="Leucine Dehydrogenase, chain A, domain 1"/>
    <property type="match status" value="1"/>
</dbReference>
<evidence type="ECO:0000256" key="5">
    <source>
        <dbReference type="ARBA" id="ARBA00023141"/>
    </source>
</evidence>
<dbReference type="GO" id="GO:0030266">
    <property type="term" value="F:quinate 3-dehydrogenase (NAD+) activity"/>
    <property type="evidence" value="ECO:0007669"/>
    <property type="project" value="UniProtKB-EC"/>
</dbReference>
<feature type="binding site" evidence="10">
    <location>
        <begin position="126"/>
        <end position="130"/>
    </location>
    <ligand>
        <name>NADP(+)</name>
        <dbReference type="ChEBI" id="CHEBI:58349"/>
    </ligand>
</feature>
<evidence type="ECO:0000256" key="10">
    <source>
        <dbReference type="HAMAP-Rule" id="MF_00222"/>
    </source>
</evidence>
<comment type="catalytic activity">
    <reaction evidence="7">
        <text>L-quinate + NAD(+) = 3-dehydroquinate + NADH + H(+)</text>
        <dbReference type="Rhea" id="RHEA:22364"/>
        <dbReference type="ChEBI" id="CHEBI:15378"/>
        <dbReference type="ChEBI" id="CHEBI:29751"/>
        <dbReference type="ChEBI" id="CHEBI:32364"/>
        <dbReference type="ChEBI" id="CHEBI:57540"/>
        <dbReference type="ChEBI" id="CHEBI:57945"/>
        <dbReference type="EC" id="1.1.1.24"/>
    </reaction>
</comment>
<dbReference type="GO" id="GO:0019632">
    <property type="term" value="P:shikimate metabolic process"/>
    <property type="evidence" value="ECO:0007669"/>
    <property type="project" value="InterPro"/>
</dbReference>
<feature type="active site" description="Proton acceptor" evidence="10">
    <location>
        <position position="66"/>
    </location>
</feature>
<sequence>MKKLFAVIGDPIAHSMSPAMHNDLFQVYGIDAHYQPLHVRRENLKEAVIGLKAIGTAGFNITIPHKETIIPLLDKLDPLAEAIGAVNTVVNEDGKFVGYNTDGSGYLQGLLTLLPTIKEKNILIIGAGGAARALYFTLAQAGVNRLDICNRTAQKAEQLINECPFHVPSAAIGKEEAEKKLADYQLLIQTTPIGMSPNIESLPLSLHNLETDALVSDIIYNPLETKILREAKNKGAKIQNGLDMFVYQGALAFEKWTGIFPNIERMKNIVLNQLGG</sequence>
<feature type="domain" description="SDH C-terminal" evidence="13">
    <location>
        <begin position="241"/>
        <end position="270"/>
    </location>
</feature>
<dbReference type="PANTHER" id="PTHR21089:SF1">
    <property type="entry name" value="BIFUNCTIONAL 3-DEHYDROQUINATE DEHYDRATASE_SHIKIMATE DEHYDROGENASE, CHLOROPLASTIC"/>
    <property type="match status" value="1"/>
</dbReference>
<dbReference type="EMBL" id="SJTH01000010">
    <property type="protein sequence ID" value="TCJ04243.1"/>
    <property type="molecule type" value="Genomic_DNA"/>
</dbReference>
<comment type="catalytic activity">
    <reaction evidence="8">
        <text>shikimate + NAD(+) = 3-dehydroshikimate + NADH + H(+)</text>
        <dbReference type="Rhea" id="RHEA:17741"/>
        <dbReference type="ChEBI" id="CHEBI:15378"/>
        <dbReference type="ChEBI" id="CHEBI:16630"/>
        <dbReference type="ChEBI" id="CHEBI:36208"/>
        <dbReference type="ChEBI" id="CHEBI:57540"/>
        <dbReference type="ChEBI" id="CHEBI:57945"/>
    </reaction>
</comment>
<name>A0A4R1AVL8_9BACI</name>
<feature type="binding site" evidence="10">
    <location>
        <position position="220"/>
    </location>
    <ligand>
        <name>shikimate</name>
        <dbReference type="ChEBI" id="CHEBI:36208"/>
    </ligand>
</feature>
<feature type="binding site" evidence="10">
    <location>
        <position position="218"/>
    </location>
    <ligand>
        <name>NADP(+)</name>
        <dbReference type="ChEBI" id="CHEBI:58349"/>
    </ligand>
</feature>
<dbReference type="Pfam" id="PF08501">
    <property type="entry name" value="Shikimate_dh_N"/>
    <property type="match status" value="1"/>
</dbReference>
<feature type="binding site" evidence="10">
    <location>
        <begin position="15"/>
        <end position="17"/>
    </location>
    <ligand>
        <name>shikimate</name>
        <dbReference type="ChEBI" id="CHEBI:36208"/>
    </ligand>
</feature>
<feature type="binding site" evidence="10">
    <location>
        <position position="87"/>
    </location>
    <ligand>
        <name>shikimate</name>
        <dbReference type="ChEBI" id="CHEBI:36208"/>
    </ligand>
</feature>
<dbReference type="CDD" id="cd01065">
    <property type="entry name" value="NAD_bind_Shikimate_DH"/>
    <property type="match status" value="1"/>
</dbReference>
<evidence type="ECO:0000259" key="13">
    <source>
        <dbReference type="Pfam" id="PF18317"/>
    </source>
</evidence>
<gene>
    <name evidence="10 14" type="primary">aroE</name>
    <name evidence="14" type="ORF">E0Y62_10835</name>
</gene>
<dbReference type="PANTHER" id="PTHR21089">
    <property type="entry name" value="SHIKIMATE DEHYDROGENASE"/>
    <property type="match status" value="1"/>
</dbReference>
<dbReference type="Gene3D" id="3.40.50.720">
    <property type="entry name" value="NAD(P)-binding Rossmann-like Domain"/>
    <property type="match status" value="1"/>
</dbReference>
<evidence type="ECO:0000256" key="6">
    <source>
        <dbReference type="ARBA" id="ARBA00049442"/>
    </source>
</evidence>
<feature type="binding site" evidence="10">
    <location>
        <position position="241"/>
    </location>
    <ligand>
        <name>NADP(+)</name>
        <dbReference type="ChEBI" id="CHEBI:58349"/>
    </ligand>
</feature>
<comment type="caution">
    <text evidence="10">Lacks conserved residue(s) required for the propagation of feature annotation.</text>
</comment>
<dbReference type="SUPFAM" id="SSF51735">
    <property type="entry name" value="NAD(P)-binding Rossmann-fold domains"/>
    <property type="match status" value="1"/>
</dbReference>
<dbReference type="NCBIfam" id="NF001319">
    <property type="entry name" value="PRK00258.3-3"/>
    <property type="match status" value="1"/>
</dbReference>
<evidence type="ECO:0000256" key="8">
    <source>
        <dbReference type="ARBA" id="ARBA00052329"/>
    </source>
</evidence>
<keyword evidence="2 10" id="KW-0028">Amino-acid biosynthesis</keyword>
<evidence type="ECO:0000259" key="12">
    <source>
        <dbReference type="Pfam" id="PF08501"/>
    </source>
</evidence>
<dbReference type="OrthoDB" id="9792692at2"/>